<evidence type="ECO:0000313" key="9">
    <source>
        <dbReference type="Proteomes" id="UP000323824"/>
    </source>
</evidence>
<dbReference type="GO" id="GO:0005886">
    <property type="term" value="C:plasma membrane"/>
    <property type="evidence" value="ECO:0007669"/>
    <property type="project" value="UniProtKB-SubCell"/>
</dbReference>
<feature type="transmembrane region" description="Helical" evidence="7">
    <location>
        <begin position="381"/>
        <end position="404"/>
    </location>
</feature>
<evidence type="ECO:0000256" key="2">
    <source>
        <dbReference type="ARBA" id="ARBA00022448"/>
    </source>
</evidence>
<protein>
    <submittedName>
        <fullName evidence="8">Cation:dicarboxylase symporter family transporter</fullName>
    </submittedName>
</protein>
<dbReference type="PANTHER" id="PTHR42865:SF7">
    <property type="entry name" value="PROTON_GLUTAMATE-ASPARTATE SYMPORTER"/>
    <property type="match status" value="1"/>
</dbReference>
<keyword evidence="4 7" id="KW-0812">Transmembrane</keyword>
<feature type="transmembrane region" description="Helical" evidence="7">
    <location>
        <begin position="23"/>
        <end position="46"/>
    </location>
</feature>
<dbReference type="Gene3D" id="1.10.3860.10">
    <property type="entry name" value="Sodium:dicarboxylate symporter"/>
    <property type="match status" value="1"/>
</dbReference>
<feature type="transmembrane region" description="Helical" evidence="7">
    <location>
        <begin position="305"/>
        <end position="330"/>
    </location>
</feature>
<dbReference type="OrthoDB" id="9768885at2"/>
<feature type="transmembrane region" description="Helical" evidence="7">
    <location>
        <begin position="342"/>
        <end position="369"/>
    </location>
</feature>
<dbReference type="KEGG" id="sper:EW093_02620"/>
<keyword evidence="5 7" id="KW-1133">Transmembrane helix</keyword>
<organism evidence="8 9">
    <name type="scientific">Thiospirochaeta perfilievii</name>
    <dbReference type="NCBI Taxonomy" id="252967"/>
    <lineage>
        <taxon>Bacteria</taxon>
        <taxon>Pseudomonadati</taxon>
        <taxon>Spirochaetota</taxon>
        <taxon>Spirochaetia</taxon>
        <taxon>Spirochaetales</taxon>
        <taxon>Spirochaetaceae</taxon>
        <taxon>Thiospirochaeta</taxon>
    </lineage>
</organism>
<evidence type="ECO:0000256" key="1">
    <source>
        <dbReference type="ARBA" id="ARBA00004651"/>
    </source>
</evidence>
<dbReference type="EMBL" id="CP035807">
    <property type="protein sequence ID" value="QEN03637.1"/>
    <property type="molecule type" value="Genomic_DNA"/>
</dbReference>
<feature type="transmembrane region" description="Helical" evidence="7">
    <location>
        <begin position="58"/>
        <end position="82"/>
    </location>
</feature>
<proteinExistence type="predicted"/>
<dbReference type="GO" id="GO:0015293">
    <property type="term" value="F:symporter activity"/>
    <property type="evidence" value="ECO:0007669"/>
    <property type="project" value="UniProtKB-KW"/>
</dbReference>
<dbReference type="PANTHER" id="PTHR42865">
    <property type="entry name" value="PROTON/GLUTAMATE-ASPARTATE SYMPORTER"/>
    <property type="match status" value="1"/>
</dbReference>
<feature type="transmembrane region" description="Helical" evidence="7">
    <location>
        <begin position="261"/>
        <end position="285"/>
    </location>
</feature>
<reference evidence="8 9" key="2">
    <citation type="submission" date="2019-09" db="EMBL/GenBank/DDBJ databases">
        <title>Complete Genome Sequence and Methylome Analysis of free living Spirochaetas.</title>
        <authorList>
            <person name="Leshcheva N."/>
            <person name="Mikheeva N."/>
        </authorList>
    </citation>
    <scope>NUCLEOTIDE SEQUENCE [LARGE SCALE GENOMIC DNA]</scope>
    <source>
        <strain evidence="8 9">P</strain>
    </source>
</reference>
<evidence type="ECO:0000256" key="6">
    <source>
        <dbReference type="ARBA" id="ARBA00023136"/>
    </source>
</evidence>
<dbReference type="AlphaFoldDB" id="A0A5C1Q895"/>
<dbReference type="InterPro" id="IPR001991">
    <property type="entry name" value="Na-dicarboxylate_symporter"/>
</dbReference>
<accession>A0A5C1Q895</accession>
<reference evidence="8 9" key="1">
    <citation type="submission" date="2019-02" db="EMBL/GenBank/DDBJ databases">
        <authorList>
            <person name="Fomenkov A."/>
            <person name="Dubinina G."/>
            <person name="Grabovich M."/>
            <person name="Vincze T."/>
            <person name="Roberts R.J."/>
        </authorList>
    </citation>
    <scope>NUCLEOTIDE SEQUENCE [LARGE SCALE GENOMIC DNA]</scope>
    <source>
        <strain evidence="8 9">P</strain>
    </source>
</reference>
<evidence type="ECO:0000256" key="3">
    <source>
        <dbReference type="ARBA" id="ARBA00022475"/>
    </source>
</evidence>
<evidence type="ECO:0000256" key="7">
    <source>
        <dbReference type="SAM" id="Phobius"/>
    </source>
</evidence>
<feature type="transmembrane region" description="Helical" evidence="7">
    <location>
        <begin position="161"/>
        <end position="180"/>
    </location>
</feature>
<comment type="subcellular location">
    <subcellularLocation>
        <location evidence="1">Cell membrane</location>
        <topology evidence="1">Multi-pass membrane protein</topology>
    </subcellularLocation>
</comment>
<keyword evidence="6 7" id="KW-0472">Membrane</keyword>
<dbReference type="Proteomes" id="UP000323824">
    <property type="component" value="Chromosome"/>
</dbReference>
<dbReference type="InterPro" id="IPR036458">
    <property type="entry name" value="Na:dicarbo_symporter_sf"/>
</dbReference>
<keyword evidence="2" id="KW-0813">Transport</keyword>
<feature type="transmembrane region" description="Helical" evidence="7">
    <location>
        <begin position="94"/>
        <end position="115"/>
    </location>
</feature>
<evidence type="ECO:0000256" key="4">
    <source>
        <dbReference type="ARBA" id="ARBA00022692"/>
    </source>
</evidence>
<gene>
    <name evidence="8" type="ORF">EW093_02620</name>
</gene>
<evidence type="ECO:0000313" key="8">
    <source>
        <dbReference type="EMBL" id="QEN03637.1"/>
    </source>
</evidence>
<feature type="transmembrane region" description="Helical" evidence="7">
    <location>
        <begin position="232"/>
        <end position="254"/>
    </location>
</feature>
<keyword evidence="3" id="KW-1003">Cell membrane</keyword>
<dbReference type="PRINTS" id="PR00173">
    <property type="entry name" value="EDTRNSPORT"/>
</dbReference>
<evidence type="ECO:0000256" key="5">
    <source>
        <dbReference type="ARBA" id="ARBA00022989"/>
    </source>
</evidence>
<sequence length="517" mass="57540">MSTIIIVIKRRLYMRMDGNITRVFYNPITILVSLVAGLFFGVNYPLFSSKLFVYGELFIKIITLFSLPLFITSVISSSASLARFPKFKSHIFKILLFIMLFTIISSVLGIITGVVGKPGLGISNSFFSSSRVTSFEPLSLKKQAESLISSNIFLSILKSNLFVISIFSLLLGASVGAINFKKSETVFNFIDGISSGLLIVINWISFFTPLGVFCLIASSFSDLQLDVIKLSSNYILIFYIIGLIISLLGLIIIWGQSHQKFINVFIYTTKSLLLSLATPSPLVKLPFVITVMSKKLKFDKESTNLFLPLGFTFGNFGSSFFYSLTTIFILQIYNIELSIGNLSFILLFSILAGFLSINFGYLLIISMLYSLLKPFGIPLSTVASSIISISVILFPIVSLITTVLNMVCSSIISKPNSVDFIERELGVLLQNTPVGVNLRSYFRGVEEEIALINHDKTDLLKSVFPNAQIKIYKNWEQIKDSWLNGDVNIIVGEKVDIEDISYNIDGDTKFVLLKPKV</sequence>
<dbReference type="SUPFAM" id="SSF118215">
    <property type="entry name" value="Proton glutamate symport protein"/>
    <property type="match status" value="1"/>
</dbReference>
<dbReference type="Pfam" id="PF00375">
    <property type="entry name" value="SDF"/>
    <property type="match status" value="1"/>
</dbReference>
<name>A0A5C1Q895_9SPIO</name>
<keyword evidence="9" id="KW-1185">Reference proteome</keyword>
<feature type="transmembrane region" description="Helical" evidence="7">
    <location>
        <begin position="192"/>
        <end position="220"/>
    </location>
</feature>